<dbReference type="EMBL" id="RBZW01000021">
    <property type="protein sequence ID" value="THE65178.1"/>
    <property type="molecule type" value="Genomic_DNA"/>
</dbReference>
<dbReference type="Proteomes" id="UP000318864">
    <property type="component" value="Unassembled WGS sequence"/>
</dbReference>
<name>A0A4S3TRG0_9EURY</name>
<comment type="caution">
    <text evidence="2">The sequence shown here is derived from an EMBL/GenBank/DDBJ whole genome shotgun (WGS) entry which is preliminary data.</text>
</comment>
<evidence type="ECO:0000313" key="2">
    <source>
        <dbReference type="EMBL" id="THE65178.1"/>
    </source>
</evidence>
<keyword evidence="2" id="KW-0418">Kinase</keyword>
<dbReference type="Pfam" id="PF10069">
    <property type="entry name" value="DICT"/>
    <property type="match status" value="1"/>
</dbReference>
<accession>A0A4S3TRG0</accession>
<proteinExistence type="predicted"/>
<sequence length="270" mass="29306">MSLRSLLESVEGPDHTVAVVADDAPGPVAGLLEEAFDGVPDIETAVDADLTATDLPPTLEDAVDPEAAVEEDLAVLLEDGQPVAASSMAALYDSLLAINSDLFVTGARRLGDTSLPDVLAGLEGTRLRLRGYPLAHKEKLLLILLSRYIEQLAWEHGTGTVRSAFQHLSRIDDEIGTRRVYEQLEETDLDVHVYGIDDGSVPDLEMTVHAGSSRTYRNSWFVVYNPPAGIETTDAGALVCLETEPRIWDGFFTFDPDCVDAIEDRIVTTL</sequence>
<keyword evidence="3" id="KW-1185">Reference proteome</keyword>
<keyword evidence="2" id="KW-0808">Transferase</keyword>
<dbReference type="GO" id="GO:0016301">
    <property type="term" value="F:kinase activity"/>
    <property type="evidence" value="ECO:0007669"/>
    <property type="project" value="UniProtKB-KW"/>
</dbReference>
<evidence type="ECO:0000259" key="1">
    <source>
        <dbReference type="Pfam" id="PF10069"/>
    </source>
</evidence>
<gene>
    <name evidence="2" type="ORF">D8Y22_08140</name>
</gene>
<organism evidence="2 3">
    <name type="scientific">Salinadaptatus halalkaliphilus</name>
    <dbReference type="NCBI Taxonomy" id="2419781"/>
    <lineage>
        <taxon>Archaea</taxon>
        <taxon>Methanobacteriati</taxon>
        <taxon>Methanobacteriota</taxon>
        <taxon>Stenosarchaea group</taxon>
        <taxon>Halobacteria</taxon>
        <taxon>Halobacteriales</taxon>
        <taxon>Natrialbaceae</taxon>
        <taxon>Salinadaptatus</taxon>
    </lineage>
</organism>
<feature type="domain" description="DICT" evidence="1">
    <location>
        <begin position="138"/>
        <end position="233"/>
    </location>
</feature>
<protein>
    <submittedName>
        <fullName evidence="2">Histidine kinase</fullName>
    </submittedName>
</protein>
<dbReference type="AlphaFoldDB" id="A0A4S3TRG0"/>
<dbReference type="RefSeq" id="WP_141464208.1">
    <property type="nucleotide sequence ID" value="NZ_RBZW01000021.1"/>
</dbReference>
<evidence type="ECO:0000313" key="3">
    <source>
        <dbReference type="Proteomes" id="UP000318864"/>
    </source>
</evidence>
<dbReference type="InterPro" id="IPR019278">
    <property type="entry name" value="DICT_dom"/>
</dbReference>
<reference evidence="2 3" key="1">
    <citation type="submission" date="2018-10" db="EMBL/GenBank/DDBJ databases">
        <title>Natronolimnobius sp. XQ-INN 246 isolated from Inner Mongolia Autonomous Region of China.</title>
        <authorList>
            <person name="Xue Q."/>
        </authorList>
    </citation>
    <scope>NUCLEOTIDE SEQUENCE [LARGE SCALE GENOMIC DNA]</scope>
    <source>
        <strain evidence="2 3">XQ-INN 246</strain>
    </source>
</reference>
<dbReference type="OrthoDB" id="302327at2157"/>